<evidence type="ECO:0000313" key="3">
    <source>
        <dbReference type="EMBL" id="URE14845.1"/>
    </source>
</evidence>
<feature type="compositionally biased region" description="Basic and acidic residues" evidence="1">
    <location>
        <begin position="65"/>
        <end position="76"/>
    </location>
</feature>
<sequence length="203" mass="22392">MGCIRLRFLFLVLLICSVTLADSIASGRSALEELTEKNGGAMGVNKEVHPGSTASRSRWLGGRKMSAERSEKKDTVETGAKPYAGKCKHGGKRGQAKISEEKMFGSTTKMHDKDSRRISIPKPKTTVKKHTKGSSDEALKPKATAQAASHGSSHDAFQRIQPKKQLDAVNEMFNMLHKDYQTRARRRPPINNDTPLKHLDAKP</sequence>
<organism evidence="3 4">
    <name type="scientific">Musa troglodytarum</name>
    <name type="common">fe'i banana</name>
    <dbReference type="NCBI Taxonomy" id="320322"/>
    <lineage>
        <taxon>Eukaryota</taxon>
        <taxon>Viridiplantae</taxon>
        <taxon>Streptophyta</taxon>
        <taxon>Embryophyta</taxon>
        <taxon>Tracheophyta</taxon>
        <taxon>Spermatophyta</taxon>
        <taxon>Magnoliopsida</taxon>
        <taxon>Liliopsida</taxon>
        <taxon>Zingiberales</taxon>
        <taxon>Musaceae</taxon>
        <taxon>Musa</taxon>
    </lineage>
</organism>
<evidence type="ECO:0000313" key="4">
    <source>
        <dbReference type="Proteomes" id="UP001055439"/>
    </source>
</evidence>
<keyword evidence="2" id="KW-0732">Signal</keyword>
<dbReference type="InterPro" id="IPR038804">
    <property type="entry name" value="RGF3"/>
</dbReference>
<evidence type="ECO:0000256" key="1">
    <source>
        <dbReference type="SAM" id="MobiDB-lite"/>
    </source>
</evidence>
<keyword evidence="4" id="KW-1185">Reference proteome</keyword>
<dbReference type="EMBL" id="CP097509">
    <property type="protein sequence ID" value="URE14845.1"/>
    <property type="molecule type" value="Genomic_DNA"/>
</dbReference>
<feature type="compositionally biased region" description="Basic residues" evidence="1">
    <location>
        <begin position="86"/>
        <end position="95"/>
    </location>
</feature>
<feature type="region of interest" description="Disordered" evidence="1">
    <location>
        <begin position="41"/>
        <end position="164"/>
    </location>
</feature>
<feature type="region of interest" description="Disordered" evidence="1">
    <location>
        <begin position="178"/>
        <end position="203"/>
    </location>
</feature>
<dbReference type="Proteomes" id="UP001055439">
    <property type="component" value="Chromosome 7"/>
</dbReference>
<gene>
    <name evidence="3" type="ORF">MUK42_37403</name>
</gene>
<protein>
    <submittedName>
        <fullName evidence="3">Uncharacterized protein</fullName>
    </submittedName>
</protein>
<dbReference type="GO" id="GO:0008083">
    <property type="term" value="F:growth factor activity"/>
    <property type="evidence" value="ECO:0007669"/>
    <property type="project" value="InterPro"/>
</dbReference>
<evidence type="ECO:0000256" key="2">
    <source>
        <dbReference type="SAM" id="SignalP"/>
    </source>
</evidence>
<dbReference type="PANTHER" id="PTHR36313">
    <property type="entry name" value="ROOT MERISTEM GROWTH FACTOR 2"/>
    <property type="match status" value="1"/>
</dbReference>
<name>A0A9E7GHD2_9LILI</name>
<reference evidence="3" key="1">
    <citation type="submission" date="2022-05" db="EMBL/GenBank/DDBJ databases">
        <title>The Musa troglodytarum L. genome provides insights into the mechanism of non-climacteric behaviour and enrichment of carotenoids.</title>
        <authorList>
            <person name="Wang J."/>
        </authorList>
    </citation>
    <scope>NUCLEOTIDE SEQUENCE</scope>
    <source>
        <tissue evidence="3">Leaf</tissue>
    </source>
</reference>
<dbReference type="AlphaFoldDB" id="A0A9E7GHD2"/>
<feature type="signal peptide" evidence="2">
    <location>
        <begin position="1"/>
        <end position="21"/>
    </location>
</feature>
<feature type="chain" id="PRO_5039658324" evidence="2">
    <location>
        <begin position="22"/>
        <end position="203"/>
    </location>
</feature>
<dbReference type="OrthoDB" id="787090at2759"/>
<dbReference type="PANTHER" id="PTHR36313:SF7">
    <property type="entry name" value="OS09G0474600 PROTEIN"/>
    <property type="match status" value="1"/>
</dbReference>
<accession>A0A9E7GHD2</accession>
<dbReference type="GO" id="GO:0010082">
    <property type="term" value="P:regulation of root meristem growth"/>
    <property type="evidence" value="ECO:0007669"/>
    <property type="project" value="InterPro"/>
</dbReference>
<proteinExistence type="predicted"/>
<feature type="compositionally biased region" description="Basic and acidic residues" evidence="1">
    <location>
        <begin position="98"/>
        <end position="117"/>
    </location>
</feature>